<dbReference type="EMBL" id="LAZR01008508">
    <property type="protein sequence ID" value="KKM78318.1"/>
    <property type="molecule type" value="Genomic_DNA"/>
</dbReference>
<reference evidence="1" key="1">
    <citation type="journal article" date="2015" name="Nature">
        <title>Complex archaea that bridge the gap between prokaryotes and eukaryotes.</title>
        <authorList>
            <person name="Spang A."/>
            <person name="Saw J.H."/>
            <person name="Jorgensen S.L."/>
            <person name="Zaremba-Niedzwiedzka K."/>
            <person name="Martijn J."/>
            <person name="Lind A.E."/>
            <person name="van Eijk R."/>
            <person name="Schleper C."/>
            <person name="Guy L."/>
            <person name="Ettema T.J."/>
        </authorList>
    </citation>
    <scope>NUCLEOTIDE SEQUENCE</scope>
</reference>
<accession>A0A0F9K8Q6</accession>
<name>A0A0F9K8Q6_9ZZZZ</name>
<gene>
    <name evidence="1" type="ORF">LCGC14_1361180</name>
</gene>
<organism evidence="1">
    <name type="scientific">marine sediment metagenome</name>
    <dbReference type="NCBI Taxonomy" id="412755"/>
    <lineage>
        <taxon>unclassified sequences</taxon>
        <taxon>metagenomes</taxon>
        <taxon>ecological metagenomes</taxon>
    </lineage>
</organism>
<evidence type="ECO:0000313" key="1">
    <source>
        <dbReference type="EMBL" id="KKM78318.1"/>
    </source>
</evidence>
<dbReference type="AlphaFoldDB" id="A0A0F9K8Q6"/>
<sequence>MEYSNQQIIAPVFQIGVITQGARSNNSHHLAINRPLAGCGVANLFADGDGLTRSNQPCNVSFRCMKRYARHGNGVAAGLPPCSESNIHQFCGFFGVVIEQRVKVPHAVKHQFIWVLTLDLEILLHHGCVRSFNIVCTH</sequence>
<proteinExistence type="predicted"/>
<protein>
    <submittedName>
        <fullName evidence="1">Uncharacterized protein</fullName>
    </submittedName>
</protein>
<dbReference type="AntiFam" id="ANF00084">
    <property type="entry name" value="Shadow ORF (opposite mutS)"/>
</dbReference>
<comment type="caution">
    <text evidence="1">The sequence shown here is derived from an EMBL/GenBank/DDBJ whole genome shotgun (WGS) entry which is preliminary data.</text>
</comment>